<feature type="compositionally biased region" description="Polar residues" evidence="1">
    <location>
        <begin position="223"/>
        <end position="239"/>
    </location>
</feature>
<evidence type="ECO:0000313" key="3">
    <source>
        <dbReference type="EMBL" id="GAA1672128.1"/>
    </source>
</evidence>
<feature type="region of interest" description="Disordered" evidence="1">
    <location>
        <begin position="41"/>
        <end position="101"/>
    </location>
</feature>
<comment type="caution">
    <text evidence="3">The sequence shown here is derived from an EMBL/GenBank/DDBJ whole genome shotgun (WGS) entry which is preliminary data.</text>
</comment>
<feature type="compositionally biased region" description="Polar residues" evidence="1">
    <location>
        <begin position="435"/>
        <end position="460"/>
    </location>
</feature>
<feature type="chain" id="PRO_5047479046" evidence="2">
    <location>
        <begin position="29"/>
        <end position="490"/>
    </location>
</feature>
<gene>
    <name evidence="3" type="ORF">GCM10009765_21880</name>
</gene>
<feature type="compositionally biased region" description="Low complexity" evidence="1">
    <location>
        <begin position="156"/>
        <end position="169"/>
    </location>
</feature>
<evidence type="ECO:0000256" key="2">
    <source>
        <dbReference type="SAM" id="SignalP"/>
    </source>
</evidence>
<feature type="compositionally biased region" description="Polar residues" evidence="1">
    <location>
        <begin position="90"/>
        <end position="101"/>
    </location>
</feature>
<proteinExistence type="predicted"/>
<feature type="region of interest" description="Disordered" evidence="1">
    <location>
        <begin position="215"/>
        <end position="281"/>
    </location>
</feature>
<feature type="region of interest" description="Disordered" evidence="1">
    <location>
        <begin position="435"/>
        <end position="464"/>
    </location>
</feature>
<evidence type="ECO:0000256" key="1">
    <source>
        <dbReference type="SAM" id="MobiDB-lite"/>
    </source>
</evidence>
<accession>A0ABN2GJ45</accession>
<feature type="region of interest" description="Disordered" evidence="1">
    <location>
        <begin position="342"/>
        <end position="366"/>
    </location>
</feature>
<feature type="compositionally biased region" description="Low complexity" evidence="1">
    <location>
        <begin position="178"/>
        <end position="192"/>
    </location>
</feature>
<organism evidence="3 4">
    <name type="scientific">Fodinicola feengrottensis</name>
    <dbReference type="NCBI Taxonomy" id="435914"/>
    <lineage>
        <taxon>Bacteria</taxon>
        <taxon>Bacillati</taxon>
        <taxon>Actinomycetota</taxon>
        <taxon>Actinomycetes</taxon>
        <taxon>Mycobacteriales</taxon>
        <taxon>Fodinicola</taxon>
    </lineage>
</organism>
<dbReference type="Proteomes" id="UP001500618">
    <property type="component" value="Unassembled WGS sequence"/>
</dbReference>
<dbReference type="RefSeq" id="WP_344309494.1">
    <property type="nucleotide sequence ID" value="NZ_BAAANY010000008.1"/>
</dbReference>
<feature type="signal peptide" evidence="2">
    <location>
        <begin position="1"/>
        <end position="28"/>
    </location>
</feature>
<keyword evidence="2" id="KW-0732">Signal</keyword>
<reference evidence="3 4" key="1">
    <citation type="journal article" date="2019" name="Int. J. Syst. Evol. Microbiol.">
        <title>The Global Catalogue of Microorganisms (GCM) 10K type strain sequencing project: providing services to taxonomists for standard genome sequencing and annotation.</title>
        <authorList>
            <consortium name="The Broad Institute Genomics Platform"/>
            <consortium name="The Broad Institute Genome Sequencing Center for Infectious Disease"/>
            <person name="Wu L."/>
            <person name="Ma J."/>
        </authorList>
    </citation>
    <scope>NUCLEOTIDE SEQUENCE [LARGE SCALE GENOMIC DNA]</scope>
    <source>
        <strain evidence="3 4">JCM 14718</strain>
    </source>
</reference>
<sequence>MNVWITRGLFTAGITGGLILGGAVAANAATASPIGLDKLGASQQQSDHTGGATASAPISLGGAHLGATTNSGSTSTSSATHTSKGKKTTVTAYRASSSSQQLGLNVRPITIDPAAIAGAHSQYQQMQGGRHSAVAGSSESTVAGQAPISIGGLDLTDTTQNSSSSGDSRQSTDRRGDTQTSTSRQTSANSSSYGLGLAPITADPSGVVTNASDFAASQHGRHSSATGTSSTDGEFSSPLSIGGLTTAARQTSANTSDRSESYVGRHSTSATSEHNENASDTAAGFGIGELTANPQGDFHNATAGLVNTNGRNIDGGSAIENSGSAAIPVSFDGVTGAFAHTQANKHSTDSVEANRHGASSEHHATSSVDSLSGAFTGGGFASAPGVTYDQAAESLFSGDRHGVSGSVDRSVDFLATGNSNYDGFTGVLNQAHQDTADNSSTVTNRHGTDTQSDSTASRKATSLPFGLDGSSFAPQYGYSSADHDVFGSQR</sequence>
<name>A0ABN2GJ45_9ACTN</name>
<keyword evidence="4" id="KW-1185">Reference proteome</keyword>
<feature type="compositionally biased region" description="Basic and acidic residues" evidence="1">
    <location>
        <begin position="346"/>
        <end position="364"/>
    </location>
</feature>
<feature type="compositionally biased region" description="Low complexity" evidence="1">
    <location>
        <begin position="66"/>
        <end position="82"/>
    </location>
</feature>
<protein>
    <submittedName>
        <fullName evidence="3">Uncharacterized protein</fullName>
    </submittedName>
</protein>
<dbReference type="EMBL" id="BAAANY010000008">
    <property type="protein sequence ID" value="GAA1672128.1"/>
    <property type="molecule type" value="Genomic_DNA"/>
</dbReference>
<feature type="compositionally biased region" description="Polar residues" evidence="1">
    <location>
        <begin position="247"/>
        <end position="256"/>
    </location>
</feature>
<evidence type="ECO:0000313" key="4">
    <source>
        <dbReference type="Proteomes" id="UP001500618"/>
    </source>
</evidence>
<feature type="region of interest" description="Disordered" evidence="1">
    <location>
        <begin position="149"/>
        <end position="197"/>
    </location>
</feature>